<dbReference type="InterPro" id="IPR013750">
    <property type="entry name" value="GHMP_kinase_C_dom"/>
</dbReference>
<sequence>MSLRNVADGSHTASHAFEILANNFGDKSDFFVSTCHIVCWEVTTSSSTIYCWTSLNTRASVPQGSGLGTSSILAAAVLEVRQGSTKSCQALLCHQSNKLAKLQRDGFVQHGDDNARGMANPPRTRSHVLVDAIFKKISHLSCGYKLVGAGGGGFAIVMAKEGDSAGIIREFLSSSFKDFELYSAVAMISATLHRLRLGVGESFVSRAEVFFELVR</sequence>
<evidence type="ECO:0000256" key="2">
    <source>
        <dbReference type="ARBA" id="ARBA00022777"/>
    </source>
</evidence>
<dbReference type="Proteomes" id="UP000001514">
    <property type="component" value="Unassembled WGS sequence"/>
</dbReference>
<dbReference type="SUPFAM" id="SSF55060">
    <property type="entry name" value="GHMP Kinase, C-terminal domain"/>
    <property type="match status" value="1"/>
</dbReference>
<keyword evidence="5" id="KW-1185">Reference proteome</keyword>
<dbReference type="PANTHER" id="PTHR32463">
    <property type="entry name" value="L-FUCOSE KINASE"/>
    <property type="match status" value="1"/>
</dbReference>
<keyword evidence="1" id="KW-0808">Transferase</keyword>
<dbReference type="Pfam" id="PF08544">
    <property type="entry name" value="GHMP_kinases_C"/>
    <property type="match status" value="1"/>
</dbReference>
<evidence type="ECO:0000313" key="5">
    <source>
        <dbReference type="Proteomes" id="UP000001514"/>
    </source>
</evidence>
<gene>
    <name evidence="4" type="ORF">SELMODRAFT_404437</name>
</gene>
<dbReference type="PANTHER" id="PTHR32463:SF0">
    <property type="entry name" value="L-FUCOSE KINASE"/>
    <property type="match status" value="1"/>
</dbReference>
<dbReference type="AlphaFoldDB" id="D8QVB7"/>
<dbReference type="Gene3D" id="3.30.230.120">
    <property type="match status" value="1"/>
</dbReference>
<organism evidence="5">
    <name type="scientific">Selaginella moellendorffii</name>
    <name type="common">Spikemoss</name>
    <dbReference type="NCBI Taxonomy" id="88036"/>
    <lineage>
        <taxon>Eukaryota</taxon>
        <taxon>Viridiplantae</taxon>
        <taxon>Streptophyta</taxon>
        <taxon>Embryophyta</taxon>
        <taxon>Tracheophyta</taxon>
        <taxon>Lycopodiopsida</taxon>
        <taxon>Selaginellales</taxon>
        <taxon>Selaginellaceae</taxon>
        <taxon>Selaginella</taxon>
    </lineage>
</organism>
<accession>D8QVB7</accession>
<protein>
    <recommendedName>
        <fullName evidence="3">GHMP kinase C-terminal domain-containing protein</fullName>
    </recommendedName>
</protein>
<evidence type="ECO:0000256" key="1">
    <source>
        <dbReference type="ARBA" id="ARBA00022679"/>
    </source>
</evidence>
<dbReference type="GO" id="GO:0016301">
    <property type="term" value="F:kinase activity"/>
    <property type="evidence" value="ECO:0007669"/>
    <property type="project" value="UniProtKB-KW"/>
</dbReference>
<dbReference type="InterPro" id="IPR036554">
    <property type="entry name" value="GHMP_kinase_C_sf"/>
</dbReference>
<reference evidence="4 5" key="1">
    <citation type="journal article" date="2011" name="Science">
        <title>The Selaginella genome identifies genetic changes associated with the evolution of vascular plants.</title>
        <authorList>
            <person name="Banks J.A."/>
            <person name="Nishiyama T."/>
            <person name="Hasebe M."/>
            <person name="Bowman J.L."/>
            <person name="Gribskov M."/>
            <person name="dePamphilis C."/>
            <person name="Albert V.A."/>
            <person name="Aono N."/>
            <person name="Aoyama T."/>
            <person name="Ambrose B.A."/>
            <person name="Ashton N.W."/>
            <person name="Axtell M.J."/>
            <person name="Barker E."/>
            <person name="Barker M.S."/>
            <person name="Bennetzen J.L."/>
            <person name="Bonawitz N.D."/>
            <person name="Chapple C."/>
            <person name="Cheng C."/>
            <person name="Correa L.G."/>
            <person name="Dacre M."/>
            <person name="DeBarry J."/>
            <person name="Dreyer I."/>
            <person name="Elias M."/>
            <person name="Engstrom E.M."/>
            <person name="Estelle M."/>
            <person name="Feng L."/>
            <person name="Finet C."/>
            <person name="Floyd S.K."/>
            <person name="Frommer W.B."/>
            <person name="Fujita T."/>
            <person name="Gramzow L."/>
            <person name="Gutensohn M."/>
            <person name="Harholt J."/>
            <person name="Hattori M."/>
            <person name="Heyl A."/>
            <person name="Hirai T."/>
            <person name="Hiwatashi Y."/>
            <person name="Ishikawa M."/>
            <person name="Iwata M."/>
            <person name="Karol K.G."/>
            <person name="Koehler B."/>
            <person name="Kolukisaoglu U."/>
            <person name="Kubo M."/>
            <person name="Kurata T."/>
            <person name="Lalonde S."/>
            <person name="Li K."/>
            <person name="Li Y."/>
            <person name="Litt A."/>
            <person name="Lyons E."/>
            <person name="Manning G."/>
            <person name="Maruyama T."/>
            <person name="Michael T.P."/>
            <person name="Mikami K."/>
            <person name="Miyazaki S."/>
            <person name="Morinaga S."/>
            <person name="Murata T."/>
            <person name="Mueller-Roeber B."/>
            <person name="Nelson D.R."/>
            <person name="Obara M."/>
            <person name="Oguri Y."/>
            <person name="Olmstead R.G."/>
            <person name="Onodera N."/>
            <person name="Petersen B.L."/>
            <person name="Pils B."/>
            <person name="Prigge M."/>
            <person name="Rensing S.A."/>
            <person name="Riano-Pachon D.M."/>
            <person name="Roberts A.W."/>
            <person name="Sato Y."/>
            <person name="Scheller H.V."/>
            <person name="Schulz B."/>
            <person name="Schulz C."/>
            <person name="Shakirov E.V."/>
            <person name="Shibagaki N."/>
            <person name="Shinohara N."/>
            <person name="Shippen D.E."/>
            <person name="Soerensen I."/>
            <person name="Sotooka R."/>
            <person name="Sugimoto N."/>
            <person name="Sugita M."/>
            <person name="Sumikawa N."/>
            <person name="Tanurdzic M."/>
            <person name="Theissen G."/>
            <person name="Ulvskov P."/>
            <person name="Wakazuki S."/>
            <person name="Weng J.K."/>
            <person name="Willats W.W."/>
            <person name="Wipf D."/>
            <person name="Wolf P.G."/>
            <person name="Yang L."/>
            <person name="Zimmer A.D."/>
            <person name="Zhu Q."/>
            <person name="Mitros T."/>
            <person name="Hellsten U."/>
            <person name="Loque D."/>
            <person name="Otillar R."/>
            <person name="Salamov A."/>
            <person name="Schmutz J."/>
            <person name="Shapiro H."/>
            <person name="Lindquist E."/>
            <person name="Lucas S."/>
            <person name="Rokhsar D."/>
            <person name="Grigoriev I.V."/>
        </authorList>
    </citation>
    <scope>NUCLEOTIDE SEQUENCE [LARGE SCALE GENOMIC DNA]</scope>
</reference>
<dbReference type="InParanoid" id="D8QVB7"/>
<dbReference type="InterPro" id="IPR052203">
    <property type="entry name" value="GHMP_Kinase-Related"/>
</dbReference>
<dbReference type="KEGG" id="smo:SELMODRAFT_404437"/>
<dbReference type="EMBL" id="GL377567">
    <property type="protein sequence ID" value="EFJ36030.1"/>
    <property type="molecule type" value="Genomic_DNA"/>
</dbReference>
<name>D8QVB7_SELML</name>
<evidence type="ECO:0000313" key="4">
    <source>
        <dbReference type="EMBL" id="EFJ36030.1"/>
    </source>
</evidence>
<evidence type="ECO:0000259" key="3">
    <source>
        <dbReference type="Pfam" id="PF08544"/>
    </source>
</evidence>
<keyword evidence="2" id="KW-0418">Kinase</keyword>
<dbReference type="Gramene" id="EFJ36030">
    <property type="protein sequence ID" value="EFJ36030"/>
    <property type="gene ID" value="SELMODRAFT_404437"/>
</dbReference>
<proteinExistence type="predicted"/>
<feature type="domain" description="GHMP kinase C-terminal" evidence="3">
    <location>
        <begin position="121"/>
        <end position="177"/>
    </location>
</feature>
<dbReference type="HOGENOM" id="CLU_1285188_0_0_1"/>